<evidence type="ECO:0000313" key="1">
    <source>
        <dbReference type="EMBL" id="MBT8769166.1"/>
    </source>
</evidence>
<comment type="caution">
    <text evidence="1">The sequence shown here is derived from an EMBL/GenBank/DDBJ whole genome shotgun (WGS) entry which is preliminary data.</text>
</comment>
<evidence type="ECO:0008006" key="3">
    <source>
        <dbReference type="Google" id="ProtNLM"/>
    </source>
</evidence>
<protein>
    <recommendedName>
        <fullName evidence="3">DUF2314 domain-containing protein</fullName>
    </recommendedName>
</protein>
<dbReference type="EMBL" id="JAGTIS010000021">
    <property type="protein sequence ID" value="MBT8769166.1"/>
    <property type="molecule type" value="Genomic_DNA"/>
</dbReference>
<gene>
    <name evidence="1" type="ORF">J7302_23965</name>
</gene>
<dbReference type="RefSeq" id="WP_215380674.1">
    <property type="nucleotide sequence ID" value="NZ_JAGTIS010000021.1"/>
</dbReference>
<name>A0ABS5XN85_9GAMM</name>
<accession>A0ABS5XN85</accession>
<reference evidence="1 2" key="1">
    <citation type="submission" date="2021-04" db="EMBL/GenBank/DDBJ databases">
        <title>Pseudomonas boanensis sp. nov., a bacterium isolated from river water used for household purposes in Boane District, Mozambique.</title>
        <authorList>
            <person name="Nicklasson M."/>
            <person name="Martin-Rodriguez A.J."/>
            <person name="Thorell K."/>
            <person name="Neves L."/>
            <person name="Mussagy A."/>
            <person name="Rydberg H.A."/>
            <person name="Hernroth B."/>
            <person name="Svensson-Stadler L."/>
            <person name="Sjoling A."/>
        </authorList>
    </citation>
    <scope>NUCLEOTIDE SEQUENCE [LARGE SCALE GENOMIC DNA]</scope>
    <source>
        <strain evidence="1 2">DB1</strain>
    </source>
</reference>
<organism evidence="1 2">
    <name type="scientific">Metapseudomonas boanensis</name>
    <dbReference type="NCBI Taxonomy" id="2822138"/>
    <lineage>
        <taxon>Bacteria</taxon>
        <taxon>Pseudomonadati</taxon>
        <taxon>Pseudomonadota</taxon>
        <taxon>Gammaproteobacteria</taxon>
        <taxon>Pseudomonadales</taxon>
        <taxon>Pseudomonadaceae</taxon>
        <taxon>Metapseudomonas</taxon>
    </lineage>
</organism>
<sequence>MDAKLADIETDGWELDDGEARHNEHPETFWIPHIEVRNNLQPEQIVKLIFRIVTIDNSNEEEVNVERMWVIVKGRIGGLYRGQLDNDPYCTDDIKAGMEVWFLSKHVIDISDE</sequence>
<proteinExistence type="predicted"/>
<dbReference type="Proteomes" id="UP001519667">
    <property type="component" value="Unassembled WGS sequence"/>
</dbReference>
<keyword evidence="2" id="KW-1185">Reference proteome</keyword>
<evidence type="ECO:0000313" key="2">
    <source>
        <dbReference type="Proteomes" id="UP001519667"/>
    </source>
</evidence>